<comment type="caution">
    <text evidence="8">The sequence shown here is derived from an EMBL/GenBank/DDBJ whole genome shotgun (WGS) entry which is preliminary data.</text>
</comment>
<dbReference type="Pfam" id="PF02544">
    <property type="entry name" value="Steroid_dh"/>
    <property type="match status" value="2"/>
</dbReference>
<accession>A0A1W0WUX5</accession>
<proteinExistence type="inferred from homology"/>
<keyword evidence="9" id="KW-1185">Reference proteome</keyword>
<evidence type="ECO:0000313" key="8">
    <source>
        <dbReference type="EMBL" id="OQV18980.1"/>
    </source>
</evidence>
<keyword evidence="4 6" id="KW-1133">Transmembrane helix</keyword>
<keyword evidence="3 6" id="KW-0812">Transmembrane</keyword>
<gene>
    <name evidence="8" type="ORF">BV898_07035</name>
</gene>
<organism evidence="8 9">
    <name type="scientific">Hypsibius exemplaris</name>
    <name type="common">Freshwater tardigrade</name>
    <dbReference type="NCBI Taxonomy" id="2072580"/>
    <lineage>
        <taxon>Eukaryota</taxon>
        <taxon>Metazoa</taxon>
        <taxon>Ecdysozoa</taxon>
        <taxon>Tardigrada</taxon>
        <taxon>Eutardigrada</taxon>
        <taxon>Parachela</taxon>
        <taxon>Hypsibioidea</taxon>
        <taxon>Hypsibiidae</taxon>
        <taxon>Hypsibius</taxon>
    </lineage>
</organism>
<dbReference type="GO" id="GO:0016020">
    <property type="term" value="C:membrane"/>
    <property type="evidence" value="ECO:0007669"/>
    <property type="project" value="UniProtKB-SubCell"/>
</dbReference>
<name>A0A1W0WUX5_HYPEX</name>
<feature type="domain" description="3-oxo-5-alpha-steroid 4-dehydrogenase C-terminal" evidence="7">
    <location>
        <begin position="145"/>
        <end position="225"/>
    </location>
</feature>
<dbReference type="OrthoDB" id="5788137at2759"/>
<evidence type="ECO:0000259" key="7">
    <source>
        <dbReference type="Pfam" id="PF02544"/>
    </source>
</evidence>
<evidence type="ECO:0000256" key="4">
    <source>
        <dbReference type="ARBA" id="ARBA00022989"/>
    </source>
</evidence>
<dbReference type="InterPro" id="IPR039357">
    <property type="entry name" value="SRD5A/TECR"/>
</dbReference>
<evidence type="ECO:0000256" key="6">
    <source>
        <dbReference type="SAM" id="Phobius"/>
    </source>
</evidence>
<keyword evidence="5 6" id="KW-0472">Membrane</keyword>
<dbReference type="Proteomes" id="UP000192578">
    <property type="component" value="Unassembled WGS sequence"/>
</dbReference>
<reference evidence="9" key="1">
    <citation type="submission" date="2017-01" db="EMBL/GenBank/DDBJ databases">
        <title>Comparative genomics of anhydrobiosis in the tardigrade Hypsibius dujardini.</title>
        <authorList>
            <person name="Yoshida Y."/>
            <person name="Koutsovoulos G."/>
            <person name="Laetsch D."/>
            <person name="Stevens L."/>
            <person name="Kumar S."/>
            <person name="Horikawa D."/>
            <person name="Ishino K."/>
            <person name="Komine S."/>
            <person name="Tomita M."/>
            <person name="Blaxter M."/>
            <person name="Arakawa K."/>
        </authorList>
    </citation>
    <scope>NUCLEOTIDE SEQUENCE [LARGE SCALE GENOMIC DNA]</scope>
    <source>
        <strain evidence="9">Z151</strain>
    </source>
</reference>
<dbReference type="GO" id="GO:0016627">
    <property type="term" value="F:oxidoreductase activity, acting on the CH-CH group of donors"/>
    <property type="evidence" value="ECO:0007669"/>
    <property type="project" value="InterPro"/>
</dbReference>
<evidence type="ECO:0000256" key="5">
    <source>
        <dbReference type="ARBA" id="ARBA00023136"/>
    </source>
</evidence>
<dbReference type="InterPro" id="IPR001104">
    <property type="entry name" value="3-oxo-5_a-steroid_4-DH_C"/>
</dbReference>
<evidence type="ECO:0000256" key="2">
    <source>
        <dbReference type="ARBA" id="ARBA00007742"/>
    </source>
</evidence>
<comment type="similarity">
    <text evidence="2">Belongs to the steroid 5-alpha reductase family.</text>
</comment>
<evidence type="ECO:0000256" key="3">
    <source>
        <dbReference type="ARBA" id="ARBA00022692"/>
    </source>
</evidence>
<sequence length="225" mass="24919">MNAPYGRYALQKFGPMIPAKLAWFLSQLPSVVVPIFVLLTSEHSAANVRNYLLLGMFLLRHSCCPSSTAPSNGHIQSKFLLCYADYGYAWVLGLRFILGSMFVVIGMGINLHSDASLAMLCRPDVVAKMDEDFAADAAGGMGGEEQTLRIPHGGLFENVSCANYLGEIIEWFGWAVAAWSLPALAHFLFTLDNLIPRARHHHLDYINKFKDAYPRNRFAVIPGVL</sequence>
<dbReference type="AlphaFoldDB" id="A0A1W0WUX5"/>
<comment type="subcellular location">
    <subcellularLocation>
        <location evidence="1">Membrane</location>
        <topology evidence="1">Multi-pass membrane protein</topology>
    </subcellularLocation>
</comment>
<feature type="domain" description="3-oxo-5-alpha-steroid 4-dehydrogenase C-terminal" evidence="7">
    <location>
        <begin position="72"/>
        <end position="121"/>
    </location>
</feature>
<dbReference type="EMBL" id="MTYJ01000044">
    <property type="protein sequence ID" value="OQV18980.1"/>
    <property type="molecule type" value="Genomic_DNA"/>
</dbReference>
<evidence type="ECO:0000256" key="1">
    <source>
        <dbReference type="ARBA" id="ARBA00004141"/>
    </source>
</evidence>
<dbReference type="PROSITE" id="PS50244">
    <property type="entry name" value="S5A_REDUCTASE"/>
    <property type="match status" value="1"/>
</dbReference>
<dbReference type="GO" id="GO:0006629">
    <property type="term" value="P:lipid metabolic process"/>
    <property type="evidence" value="ECO:0007669"/>
    <property type="project" value="InterPro"/>
</dbReference>
<evidence type="ECO:0000313" key="9">
    <source>
        <dbReference type="Proteomes" id="UP000192578"/>
    </source>
</evidence>
<dbReference type="PANTHER" id="PTHR10556">
    <property type="entry name" value="3-OXO-5-ALPHA-STEROID 4-DEHYDROGENASE"/>
    <property type="match status" value="1"/>
</dbReference>
<feature type="transmembrane region" description="Helical" evidence="6">
    <location>
        <begin position="87"/>
        <end position="109"/>
    </location>
</feature>
<dbReference type="PANTHER" id="PTHR10556:SF35">
    <property type="entry name" value="3-OXO-5-ALPHA-STEROID 4-DEHYDROGENASE FAMILY PROTEIN"/>
    <property type="match status" value="1"/>
</dbReference>
<protein>
    <submittedName>
        <fullName evidence="8">3-oxo-5-alpha-steroid 4-dehydrogenase 1</fullName>
    </submittedName>
</protein>